<dbReference type="Proteomes" id="UP000245959">
    <property type="component" value="Unassembled WGS sequence"/>
</dbReference>
<evidence type="ECO:0000313" key="3">
    <source>
        <dbReference type="Proteomes" id="UP000245959"/>
    </source>
</evidence>
<sequence length="610" mass="70938">MKHSVKQLLVIVVSAGLWSSAVAEELPKVAIVGDSALVDLVYAQLSAEENFELLERDKIRLILKERKLAAWNSSELIRQIPHADILVAFEPANAAAKRVIIFNVRNSYRMADFPLPDNTEQAAVATVARLRKSMTGQIRPATLTLGIVRIVDSGVPQRYQGKIDEFASALEQAMGKAEWIVVLERNHLEQVNREREISREHFPLTPSACLIGLEFTPGKRPEITHCTVRLIDRNGKVLEKIHAENVFEDIPESVRKLIPVIQQKALKVVEEKNRAIQAGARTKAAVAEHEQQEEAKRYYETYLRLCSSRYQEAREALEAAIALAPDNQRYRAAHLRLGWEKSPEDPAEYLQYQQERLEEMRRYERNTKGQSYFASDSYFPLFARPFPKEFNREREYVGNRNPTEAEWLAEMNLAEEVREFFWKAGMTRLKGTEPANLCELYYYLGLIERIYLAEQLYVDFESYKLAVRKGVRMGIEAVERYVNQYGHAETMKQRRKFENLACPLYDRKLFEADPEGAVSTLEMAKRSPQQAIRKYAMVLEFAWRIRQLSPDTPESYRRVVEACYLEYRKQFKQNPNLFPWISGMPQIQREVLERILEEMEEKFWYLAPER</sequence>
<dbReference type="AlphaFoldDB" id="A0A2U1B8Y7"/>
<feature type="chain" id="PRO_5015396238" description="Tetratricopeptide repeat protein" evidence="1">
    <location>
        <begin position="24"/>
        <end position="610"/>
    </location>
</feature>
<feature type="signal peptide" evidence="1">
    <location>
        <begin position="1"/>
        <end position="23"/>
    </location>
</feature>
<dbReference type="GeneID" id="78294039"/>
<proteinExistence type="predicted"/>
<keyword evidence="3" id="KW-1185">Reference proteome</keyword>
<accession>A0A2U1B8Y7</accession>
<dbReference type="EMBL" id="QEKH01000003">
    <property type="protein sequence ID" value="PVY45134.1"/>
    <property type="molecule type" value="Genomic_DNA"/>
</dbReference>
<comment type="caution">
    <text evidence="2">The sequence shown here is derived from an EMBL/GenBank/DDBJ whole genome shotgun (WGS) entry which is preliminary data.</text>
</comment>
<reference evidence="2 3" key="1">
    <citation type="submission" date="2018-04" db="EMBL/GenBank/DDBJ databases">
        <title>Genomic Encyclopedia of Type Strains, Phase IV (KMG-IV): sequencing the most valuable type-strain genomes for metagenomic binning, comparative biology and taxonomic classification.</title>
        <authorList>
            <person name="Goeker M."/>
        </authorList>
    </citation>
    <scope>NUCLEOTIDE SEQUENCE [LARGE SCALE GENOMIC DNA]</scope>
    <source>
        <strain evidence="2 3">DSM 14823</strain>
    </source>
</reference>
<evidence type="ECO:0008006" key="4">
    <source>
        <dbReference type="Google" id="ProtNLM"/>
    </source>
</evidence>
<organism evidence="2 3">
    <name type="scientific">Victivallis vadensis</name>
    <dbReference type="NCBI Taxonomy" id="172901"/>
    <lineage>
        <taxon>Bacteria</taxon>
        <taxon>Pseudomonadati</taxon>
        <taxon>Lentisphaerota</taxon>
        <taxon>Lentisphaeria</taxon>
        <taxon>Victivallales</taxon>
        <taxon>Victivallaceae</taxon>
        <taxon>Victivallis</taxon>
    </lineage>
</organism>
<protein>
    <recommendedName>
        <fullName evidence="4">Tetratricopeptide repeat protein</fullName>
    </recommendedName>
</protein>
<keyword evidence="1" id="KW-0732">Signal</keyword>
<dbReference type="RefSeq" id="WP_133245027.1">
    <property type="nucleotide sequence ID" value="NZ_QEKH01000003.1"/>
</dbReference>
<evidence type="ECO:0000256" key="1">
    <source>
        <dbReference type="SAM" id="SignalP"/>
    </source>
</evidence>
<name>A0A2U1B8Y7_9BACT</name>
<evidence type="ECO:0000313" key="2">
    <source>
        <dbReference type="EMBL" id="PVY45134.1"/>
    </source>
</evidence>
<gene>
    <name evidence="2" type="ORF">C8D82_10348</name>
</gene>